<feature type="active site" description="Proton donor" evidence="7">
    <location>
        <position position="179"/>
    </location>
</feature>
<feature type="active site" description="Nucleophile" evidence="7">
    <location>
        <position position="106"/>
    </location>
</feature>
<evidence type="ECO:0000256" key="7">
    <source>
        <dbReference type="PROSITE-ProRule" id="PRU01393"/>
    </source>
</evidence>
<evidence type="ECO:0000256" key="8">
    <source>
        <dbReference type="RuleBase" id="RU361215"/>
    </source>
</evidence>
<comment type="similarity">
    <text evidence="2 7 8">Belongs to the peptidase C12 family.</text>
</comment>
<keyword evidence="5 7" id="KW-0378">Hydrolase</keyword>
<evidence type="ECO:0000256" key="6">
    <source>
        <dbReference type="ARBA" id="ARBA00022807"/>
    </source>
</evidence>
<evidence type="ECO:0000256" key="4">
    <source>
        <dbReference type="ARBA" id="ARBA00022786"/>
    </source>
</evidence>
<feature type="site" description="Important for enzyme activity" evidence="7">
    <location>
        <position position="195"/>
    </location>
</feature>
<dbReference type="GO" id="GO:0016579">
    <property type="term" value="P:protein deubiquitination"/>
    <property type="evidence" value="ECO:0007669"/>
    <property type="project" value="TreeGrafter"/>
</dbReference>
<dbReference type="InterPro" id="IPR038765">
    <property type="entry name" value="Papain-like_cys_pep_sf"/>
</dbReference>
<reference evidence="10 11" key="1">
    <citation type="journal article" date="2016" name="Nat. Commun.">
        <title>Ectomycorrhizal ecology is imprinted in the genome of the dominant symbiotic fungus Cenococcum geophilum.</title>
        <authorList>
            <consortium name="DOE Joint Genome Institute"/>
            <person name="Peter M."/>
            <person name="Kohler A."/>
            <person name="Ohm R.A."/>
            <person name="Kuo A."/>
            <person name="Krutzmann J."/>
            <person name="Morin E."/>
            <person name="Arend M."/>
            <person name="Barry K.W."/>
            <person name="Binder M."/>
            <person name="Choi C."/>
            <person name="Clum A."/>
            <person name="Copeland A."/>
            <person name="Grisel N."/>
            <person name="Haridas S."/>
            <person name="Kipfer T."/>
            <person name="LaButti K."/>
            <person name="Lindquist E."/>
            <person name="Lipzen A."/>
            <person name="Maire R."/>
            <person name="Meier B."/>
            <person name="Mihaltcheva S."/>
            <person name="Molinier V."/>
            <person name="Murat C."/>
            <person name="Poggeler S."/>
            <person name="Quandt C.A."/>
            <person name="Sperisen C."/>
            <person name="Tritt A."/>
            <person name="Tisserant E."/>
            <person name="Crous P.W."/>
            <person name="Henrissat B."/>
            <person name="Nehls U."/>
            <person name="Egli S."/>
            <person name="Spatafora J.W."/>
            <person name="Grigoriev I.V."/>
            <person name="Martin F.M."/>
        </authorList>
    </citation>
    <scope>NUCLEOTIDE SEQUENCE [LARGE SCALE GENOMIC DNA]</scope>
    <source>
        <strain evidence="10 11">CBS 207.34</strain>
    </source>
</reference>
<keyword evidence="4 7" id="KW-0833">Ubl conjugation pathway</keyword>
<dbReference type="Gene3D" id="3.40.532.10">
    <property type="entry name" value="Peptidase C12, ubiquitin carboxyl-terminal hydrolase"/>
    <property type="match status" value="1"/>
</dbReference>
<gene>
    <name evidence="10" type="ORF">AOQ84DRAFT_439436</name>
</gene>
<keyword evidence="11" id="KW-1185">Reference proteome</keyword>
<dbReference type="PANTHER" id="PTHR10589:SF17">
    <property type="entry name" value="UBIQUITIN CARBOXYL-TERMINAL HYDROLASE"/>
    <property type="match status" value="1"/>
</dbReference>
<evidence type="ECO:0000256" key="5">
    <source>
        <dbReference type="ARBA" id="ARBA00022801"/>
    </source>
</evidence>
<name>A0A8E2F146_9PEZI</name>
<evidence type="ECO:0000256" key="2">
    <source>
        <dbReference type="ARBA" id="ARBA00009326"/>
    </source>
</evidence>
<dbReference type="GO" id="GO:0005737">
    <property type="term" value="C:cytoplasm"/>
    <property type="evidence" value="ECO:0007669"/>
    <property type="project" value="TreeGrafter"/>
</dbReference>
<accession>A0A8E2F146</accession>
<dbReference type="FunFam" id="3.40.532.10:FF:000008">
    <property type="entry name" value="Ubiquitin carboxyl-terminal hydrolase"/>
    <property type="match status" value="1"/>
</dbReference>
<evidence type="ECO:0000313" key="11">
    <source>
        <dbReference type="Proteomes" id="UP000250140"/>
    </source>
</evidence>
<dbReference type="InterPro" id="IPR036959">
    <property type="entry name" value="Peptidase_C12_UCH_sf"/>
</dbReference>
<keyword evidence="6 7" id="KW-0788">Thiol protease</keyword>
<dbReference type="Proteomes" id="UP000250140">
    <property type="component" value="Unassembled WGS sequence"/>
</dbReference>
<feature type="site" description="Transition state stabilizer" evidence="7">
    <location>
        <position position="100"/>
    </location>
</feature>
<dbReference type="GO" id="GO:0006511">
    <property type="term" value="P:ubiquitin-dependent protein catabolic process"/>
    <property type="evidence" value="ECO:0007669"/>
    <property type="project" value="UniProtKB-UniRule"/>
</dbReference>
<evidence type="ECO:0000259" key="9">
    <source>
        <dbReference type="PROSITE" id="PS52048"/>
    </source>
</evidence>
<organism evidence="10 11">
    <name type="scientific">Glonium stellatum</name>
    <dbReference type="NCBI Taxonomy" id="574774"/>
    <lineage>
        <taxon>Eukaryota</taxon>
        <taxon>Fungi</taxon>
        <taxon>Dikarya</taxon>
        <taxon>Ascomycota</taxon>
        <taxon>Pezizomycotina</taxon>
        <taxon>Dothideomycetes</taxon>
        <taxon>Pleosporomycetidae</taxon>
        <taxon>Gloniales</taxon>
        <taxon>Gloniaceae</taxon>
        <taxon>Glonium</taxon>
    </lineage>
</organism>
<dbReference type="PROSITE" id="PS52048">
    <property type="entry name" value="UCH_DOMAIN"/>
    <property type="match status" value="1"/>
</dbReference>
<feature type="domain" description="UCH catalytic" evidence="9">
    <location>
        <begin position="15"/>
        <end position="242"/>
    </location>
</feature>
<dbReference type="AlphaFoldDB" id="A0A8E2F146"/>
<dbReference type="CDD" id="cd09616">
    <property type="entry name" value="Peptidase_C12_UCH_L1_L3"/>
    <property type="match status" value="1"/>
</dbReference>
<dbReference type="PANTHER" id="PTHR10589">
    <property type="entry name" value="UBIQUITIN CARBOXYL-TERMINAL HYDROLASE"/>
    <property type="match status" value="1"/>
</dbReference>
<dbReference type="Pfam" id="PF01088">
    <property type="entry name" value="Peptidase_C12"/>
    <property type="match status" value="1"/>
</dbReference>
<dbReference type="OrthoDB" id="427186at2759"/>
<dbReference type="SUPFAM" id="SSF54001">
    <property type="entry name" value="Cysteine proteinases"/>
    <property type="match status" value="1"/>
</dbReference>
<sequence>MPDPTIANVPGKRKTFVPLENNPDVFSHLAHQLGVSSELGFYDIYSIDDPELLAFIPRPVHALIFICPADTYWKTREGDDGSIPEYNGSGDAEPVIWFKQTIGHACGLIGLLHAVCNGAREYIQSGSDLERILQDAIPLKPLARADVLYNSQSLESAHSSAAQRGDTIAPAPEEENHQHFLTFVKGKDGHLWEMDGGWKGPLDRGELGPDDDALSEKALQFGVRRFLAQAGELQFSIVALAPDLH</sequence>
<keyword evidence="3 7" id="KW-0645">Protease</keyword>
<evidence type="ECO:0000256" key="3">
    <source>
        <dbReference type="ARBA" id="ARBA00022670"/>
    </source>
</evidence>
<dbReference type="EMBL" id="KV749624">
    <property type="protein sequence ID" value="OCL08662.1"/>
    <property type="molecule type" value="Genomic_DNA"/>
</dbReference>
<evidence type="ECO:0000256" key="1">
    <source>
        <dbReference type="ARBA" id="ARBA00000707"/>
    </source>
</evidence>
<dbReference type="PRINTS" id="PR00707">
    <property type="entry name" value="UBCTHYDRLASE"/>
</dbReference>
<dbReference type="GO" id="GO:0004843">
    <property type="term" value="F:cysteine-type deubiquitinase activity"/>
    <property type="evidence" value="ECO:0007669"/>
    <property type="project" value="UniProtKB-UniRule"/>
</dbReference>
<dbReference type="InterPro" id="IPR001578">
    <property type="entry name" value="Peptidase_C12_UCH"/>
</dbReference>
<protein>
    <recommendedName>
        <fullName evidence="8">Ubiquitin carboxyl-terminal hydrolase</fullName>
        <ecNumber evidence="8">3.4.19.12</ecNumber>
    </recommendedName>
</protein>
<proteinExistence type="inferred from homology"/>
<comment type="catalytic activity">
    <reaction evidence="1 7 8">
        <text>Thiol-dependent hydrolysis of ester, thioester, amide, peptide and isopeptide bonds formed by the C-terminal Gly of ubiquitin (a 76-residue protein attached to proteins as an intracellular targeting signal).</text>
        <dbReference type="EC" id="3.4.19.12"/>
    </reaction>
</comment>
<evidence type="ECO:0000313" key="10">
    <source>
        <dbReference type="EMBL" id="OCL08662.1"/>
    </source>
</evidence>
<dbReference type="EC" id="3.4.19.12" evidence="8"/>